<reference evidence="1 2" key="1">
    <citation type="journal article" date="2021" name="Elife">
        <title>Chloroplast acquisition without the gene transfer in kleptoplastic sea slugs, Plakobranchus ocellatus.</title>
        <authorList>
            <person name="Maeda T."/>
            <person name="Takahashi S."/>
            <person name="Yoshida T."/>
            <person name="Shimamura S."/>
            <person name="Takaki Y."/>
            <person name="Nagai Y."/>
            <person name="Toyoda A."/>
            <person name="Suzuki Y."/>
            <person name="Arimoto A."/>
            <person name="Ishii H."/>
            <person name="Satoh N."/>
            <person name="Nishiyama T."/>
            <person name="Hasebe M."/>
            <person name="Maruyama T."/>
            <person name="Minagawa J."/>
            <person name="Obokata J."/>
            <person name="Shigenobu S."/>
        </authorList>
    </citation>
    <scope>NUCLEOTIDE SEQUENCE [LARGE SCALE GENOMIC DNA]</scope>
</reference>
<evidence type="ECO:0000313" key="2">
    <source>
        <dbReference type="Proteomes" id="UP000735302"/>
    </source>
</evidence>
<accession>A0AAV4E260</accession>
<dbReference type="EMBL" id="BLXT01008617">
    <property type="protein sequence ID" value="GFO50643.1"/>
    <property type="molecule type" value="Genomic_DNA"/>
</dbReference>
<proteinExistence type="predicted"/>
<sequence length="70" mass="7435">MSSRPAGALYYESPLRPCRVDDRVASQSALISAGPILSLEEVCLDLGKISGQESTGQLGHRALLKILASH</sequence>
<dbReference type="AlphaFoldDB" id="A0AAV4E260"/>
<protein>
    <submittedName>
        <fullName evidence="1">Uncharacterized protein</fullName>
    </submittedName>
</protein>
<dbReference type="Proteomes" id="UP000735302">
    <property type="component" value="Unassembled WGS sequence"/>
</dbReference>
<name>A0AAV4E260_9GAST</name>
<evidence type="ECO:0000313" key="1">
    <source>
        <dbReference type="EMBL" id="GFO50643.1"/>
    </source>
</evidence>
<comment type="caution">
    <text evidence="1">The sequence shown here is derived from an EMBL/GenBank/DDBJ whole genome shotgun (WGS) entry which is preliminary data.</text>
</comment>
<organism evidence="1 2">
    <name type="scientific">Plakobranchus ocellatus</name>
    <dbReference type="NCBI Taxonomy" id="259542"/>
    <lineage>
        <taxon>Eukaryota</taxon>
        <taxon>Metazoa</taxon>
        <taxon>Spiralia</taxon>
        <taxon>Lophotrochozoa</taxon>
        <taxon>Mollusca</taxon>
        <taxon>Gastropoda</taxon>
        <taxon>Heterobranchia</taxon>
        <taxon>Euthyneura</taxon>
        <taxon>Panpulmonata</taxon>
        <taxon>Sacoglossa</taxon>
        <taxon>Placobranchoidea</taxon>
        <taxon>Plakobranchidae</taxon>
        <taxon>Plakobranchus</taxon>
    </lineage>
</organism>
<keyword evidence="2" id="KW-1185">Reference proteome</keyword>
<gene>
    <name evidence="1" type="ORF">PoB_007714800</name>
</gene>